<dbReference type="Gramene" id="C.cajan_15808.t">
    <property type="protein sequence ID" value="C.cajan_15808.t.cds1"/>
    <property type="gene ID" value="C.cajan_15808"/>
</dbReference>
<evidence type="ECO:0000313" key="2">
    <source>
        <dbReference type="Proteomes" id="UP000075243"/>
    </source>
</evidence>
<evidence type="ECO:0000313" key="1">
    <source>
        <dbReference type="EMBL" id="KYP61761.1"/>
    </source>
</evidence>
<reference evidence="1 2" key="1">
    <citation type="journal article" date="2012" name="Nat. Biotechnol.">
        <title>Draft genome sequence of pigeonpea (Cajanus cajan), an orphan legume crop of resource-poor farmers.</title>
        <authorList>
            <person name="Varshney R.K."/>
            <person name="Chen W."/>
            <person name="Li Y."/>
            <person name="Bharti A.K."/>
            <person name="Saxena R.K."/>
            <person name="Schlueter J.A."/>
            <person name="Donoghue M.T."/>
            <person name="Azam S."/>
            <person name="Fan G."/>
            <person name="Whaley A.M."/>
            <person name="Farmer A.D."/>
            <person name="Sheridan J."/>
            <person name="Iwata A."/>
            <person name="Tuteja R."/>
            <person name="Penmetsa R.V."/>
            <person name="Wu W."/>
            <person name="Upadhyaya H.D."/>
            <person name="Yang S.P."/>
            <person name="Shah T."/>
            <person name="Saxena K.B."/>
            <person name="Michael T."/>
            <person name="McCombie W.R."/>
            <person name="Yang B."/>
            <person name="Zhang G."/>
            <person name="Yang H."/>
            <person name="Wang J."/>
            <person name="Spillane C."/>
            <person name="Cook D.R."/>
            <person name="May G.D."/>
            <person name="Xu X."/>
            <person name="Jackson S.A."/>
        </authorList>
    </citation>
    <scope>NUCLEOTIDE SEQUENCE [LARGE SCALE GENOMIC DNA]</scope>
    <source>
        <strain evidence="2">cv. Asha</strain>
    </source>
</reference>
<dbReference type="AlphaFoldDB" id="A0A151T421"/>
<sequence>MNLFDFIENINLEIQTRGFGENFDENNLHLDITFIGRINDQILPRYMINTNPFLPPQIFEFRRNQGTEWKTHLNFGSSRTTITAPQTTIMTNRRNSLSIRFIDYENIQTPYLQFLNYLI</sequence>
<protein>
    <submittedName>
        <fullName evidence="1">Uncharacterized protein</fullName>
    </submittedName>
</protein>
<accession>A0A151T421</accession>
<gene>
    <name evidence="1" type="ORF">KK1_016271</name>
</gene>
<dbReference type="EMBL" id="CM003610">
    <property type="protein sequence ID" value="KYP61761.1"/>
    <property type="molecule type" value="Genomic_DNA"/>
</dbReference>
<dbReference type="Proteomes" id="UP000075243">
    <property type="component" value="Chromosome 8"/>
</dbReference>
<keyword evidence="2" id="KW-1185">Reference proteome</keyword>
<proteinExistence type="predicted"/>
<name>A0A151T421_CAJCA</name>
<organism evidence="1 2">
    <name type="scientific">Cajanus cajan</name>
    <name type="common">Pigeon pea</name>
    <name type="synonym">Cajanus indicus</name>
    <dbReference type="NCBI Taxonomy" id="3821"/>
    <lineage>
        <taxon>Eukaryota</taxon>
        <taxon>Viridiplantae</taxon>
        <taxon>Streptophyta</taxon>
        <taxon>Embryophyta</taxon>
        <taxon>Tracheophyta</taxon>
        <taxon>Spermatophyta</taxon>
        <taxon>Magnoliopsida</taxon>
        <taxon>eudicotyledons</taxon>
        <taxon>Gunneridae</taxon>
        <taxon>Pentapetalae</taxon>
        <taxon>rosids</taxon>
        <taxon>fabids</taxon>
        <taxon>Fabales</taxon>
        <taxon>Fabaceae</taxon>
        <taxon>Papilionoideae</taxon>
        <taxon>50 kb inversion clade</taxon>
        <taxon>NPAAA clade</taxon>
        <taxon>indigoferoid/millettioid clade</taxon>
        <taxon>Phaseoleae</taxon>
        <taxon>Cajanus</taxon>
    </lineage>
</organism>